<dbReference type="InterPro" id="IPR051267">
    <property type="entry name" value="STEAP_metalloreductase"/>
</dbReference>
<gene>
    <name evidence="3" type="ORF">NOF53_24740</name>
</gene>
<dbReference type="RefSeq" id="WP_255973814.1">
    <property type="nucleotide sequence ID" value="NZ_JANFQF010000028.1"/>
</dbReference>
<evidence type="ECO:0000259" key="2">
    <source>
        <dbReference type="Pfam" id="PF03807"/>
    </source>
</evidence>
<dbReference type="SUPFAM" id="SSF51735">
    <property type="entry name" value="NAD(P)-binding Rossmann-fold domains"/>
    <property type="match status" value="1"/>
</dbReference>
<sequence>MTTAIIGTGNIGSRLAADLVEGGEPVLLAGREIASAQLLAASLGENATAVTIDDAFTRADVIIFAVWLDTTKTLLTRHADSLAGKILVDPSNPIEPDGNGGFVKNIAVGDSAGLILSGLLPTGSRLVKAFGTLAAETLTSASRRTPELAVGFYAADDDFAGATVARLIAAAGFDPIKIGGIDQSIRIEVFGDLHEFGALGKAVNRAEALAAL</sequence>
<dbReference type="PANTHER" id="PTHR14239">
    <property type="entry name" value="DUDULIN-RELATED"/>
    <property type="match status" value="1"/>
</dbReference>
<dbReference type="Gene3D" id="3.40.50.720">
    <property type="entry name" value="NAD(P)-binding Rossmann-like Domain"/>
    <property type="match status" value="1"/>
</dbReference>
<dbReference type="Proteomes" id="UP001524501">
    <property type="component" value="Unassembled WGS sequence"/>
</dbReference>
<dbReference type="InterPro" id="IPR028939">
    <property type="entry name" value="P5C_Rdtase_cat_N"/>
</dbReference>
<feature type="domain" description="Pyrroline-5-carboxylate reductase catalytic N-terminal" evidence="2">
    <location>
        <begin position="4"/>
        <end position="93"/>
    </location>
</feature>
<keyword evidence="4" id="KW-1185">Reference proteome</keyword>
<dbReference type="InterPro" id="IPR036291">
    <property type="entry name" value="NAD(P)-bd_dom_sf"/>
</dbReference>
<dbReference type="EMBL" id="JANFQF010000028">
    <property type="protein sequence ID" value="MCQ4122324.1"/>
    <property type="molecule type" value="Genomic_DNA"/>
</dbReference>
<name>A0ABT1QJ68_9NOCA</name>
<proteinExistence type="predicted"/>
<keyword evidence="1" id="KW-0560">Oxidoreductase</keyword>
<comment type="caution">
    <text evidence="3">The sequence shown here is derived from an EMBL/GenBank/DDBJ whole genome shotgun (WGS) entry which is preliminary data.</text>
</comment>
<evidence type="ECO:0000256" key="1">
    <source>
        <dbReference type="ARBA" id="ARBA00023002"/>
    </source>
</evidence>
<accession>A0ABT1QJ68</accession>
<organism evidence="3 4">
    <name type="scientific">Rhodococcus tibetensis</name>
    <dbReference type="NCBI Taxonomy" id="2965064"/>
    <lineage>
        <taxon>Bacteria</taxon>
        <taxon>Bacillati</taxon>
        <taxon>Actinomycetota</taxon>
        <taxon>Actinomycetes</taxon>
        <taxon>Mycobacteriales</taxon>
        <taxon>Nocardiaceae</taxon>
        <taxon>Rhodococcus</taxon>
    </lineage>
</organism>
<dbReference type="Pfam" id="PF03807">
    <property type="entry name" value="F420_oxidored"/>
    <property type="match status" value="1"/>
</dbReference>
<reference evidence="3 4" key="1">
    <citation type="submission" date="2022-07" db="EMBL/GenBank/DDBJ databases">
        <title>Degradation activity of malathion, p-nitrophenol and potential low-temperature adaptation strategy of Rhodococcus sp. FXJ9.536.</title>
        <authorList>
            <person name="Huang J."/>
            <person name="Huang Y."/>
        </authorList>
    </citation>
    <scope>NUCLEOTIDE SEQUENCE [LARGE SCALE GENOMIC DNA]</scope>
    <source>
        <strain evidence="3 4">FXJ9.536</strain>
    </source>
</reference>
<evidence type="ECO:0000313" key="3">
    <source>
        <dbReference type="EMBL" id="MCQ4122324.1"/>
    </source>
</evidence>
<evidence type="ECO:0000313" key="4">
    <source>
        <dbReference type="Proteomes" id="UP001524501"/>
    </source>
</evidence>
<dbReference type="PANTHER" id="PTHR14239:SF10">
    <property type="entry name" value="REDUCTASE"/>
    <property type="match status" value="1"/>
</dbReference>
<protein>
    <submittedName>
        <fullName evidence="3">NAD(P)-binding domain-containing protein</fullName>
    </submittedName>
</protein>